<gene>
    <name evidence="3" type="ORF">STAS_00231</name>
</gene>
<feature type="domain" description="Phytocyanin" evidence="2">
    <location>
        <begin position="47"/>
        <end position="116"/>
    </location>
</feature>
<dbReference type="InterPro" id="IPR003245">
    <property type="entry name" value="Phytocyanin_dom"/>
</dbReference>
<evidence type="ECO:0000259" key="2">
    <source>
        <dbReference type="Pfam" id="PF02298"/>
    </source>
</evidence>
<dbReference type="Proteomes" id="UP000325081">
    <property type="component" value="Unassembled WGS sequence"/>
</dbReference>
<dbReference type="Pfam" id="PF02298">
    <property type="entry name" value="Cu_bind_like"/>
    <property type="match status" value="1"/>
</dbReference>
<dbReference type="SUPFAM" id="SSF49503">
    <property type="entry name" value="Cupredoxins"/>
    <property type="match status" value="1"/>
</dbReference>
<dbReference type="Gene3D" id="2.60.40.420">
    <property type="entry name" value="Cupredoxins - blue copper proteins"/>
    <property type="match status" value="1"/>
</dbReference>
<evidence type="ECO:0000313" key="3">
    <source>
        <dbReference type="EMBL" id="GER24692.1"/>
    </source>
</evidence>
<evidence type="ECO:0000313" key="4">
    <source>
        <dbReference type="Proteomes" id="UP000325081"/>
    </source>
</evidence>
<keyword evidence="4" id="KW-1185">Reference proteome</keyword>
<accession>A0A5A7NW77</accession>
<comment type="caution">
    <text evidence="3">The sequence shown here is derived from an EMBL/GenBank/DDBJ whole genome shotgun (WGS) entry which is preliminary data.</text>
</comment>
<dbReference type="AlphaFoldDB" id="A0A5A7NW77"/>
<dbReference type="InterPro" id="IPR008972">
    <property type="entry name" value="Cupredoxin"/>
</dbReference>
<feature type="chain" id="PRO_5022804604" evidence="1">
    <location>
        <begin position="26"/>
        <end position="125"/>
    </location>
</feature>
<keyword evidence="1" id="KW-0732">Signal</keyword>
<sequence length="125" mass="13113">MGGERGSALAAALVMLVAVAALAEAKEYNVTWSLPAIPPLLDVTKDDTVNFVFDATDLDLVKVPDKSSFDACNGTGAQVLQSKTSAAPTVPVRLNQGLNTGHNYFICDIANICSEGNTMITINVN</sequence>
<dbReference type="EMBL" id="BKCP01000001">
    <property type="protein sequence ID" value="GER24692.1"/>
    <property type="molecule type" value="Genomic_DNA"/>
</dbReference>
<feature type="signal peptide" evidence="1">
    <location>
        <begin position="1"/>
        <end position="25"/>
    </location>
</feature>
<dbReference type="GO" id="GO:0009055">
    <property type="term" value="F:electron transfer activity"/>
    <property type="evidence" value="ECO:0007669"/>
    <property type="project" value="InterPro"/>
</dbReference>
<protein>
    <submittedName>
        <fullName evidence="3">Basic blue protein</fullName>
    </submittedName>
</protein>
<evidence type="ECO:0000256" key="1">
    <source>
        <dbReference type="SAM" id="SignalP"/>
    </source>
</evidence>
<organism evidence="3 4">
    <name type="scientific">Striga asiatica</name>
    <name type="common">Asiatic witchweed</name>
    <name type="synonym">Buchnera asiatica</name>
    <dbReference type="NCBI Taxonomy" id="4170"/>
    <lineage>
        <taxon>Eukaryota</taxon>
        <taxon>Viridiplantae</taxon>
        <taxon>Streptophyta</taxon>
        <taxon>Embryophyta</taxon>
        <taxon>Tracheophyta</taxon>
        <taxon>Spermatophyta</taxon>
        <taxon>Magnoliopsida</taxon>
        <taxon>eudicotyledons</taxon>
        <taxon>Gunneridae</taxon>
        <taxon>Pentapetalae</taxon>
        <taxon>asterids</taxon>
        <taxon>lamiids</taxon>
        <taxon>Lamiales</taxon>
        <taxon>Orobanchaceae</taxon>
        <taxon>Buchnereae</taxon>
        <taxon>Striga</taxon>
    </lineage>
</organism>
<reference evidence="4" key="1">
    <citation type="journal article" date="2019" name="Curr. Biol.">
        <title>Genome Sequence of Striga asiatica Provides Insight into the Evolution of Plant Parasitism.</title>
        <authorList>
            <person name="Yoshida S."/>
            <person name="Kim S."/>
            <person name="Wafula E.K."/>
            <person name="Tanskanen J."/>
            <person name="Kim Y.M."/>
            <person name="Honaas L."/>
            <person name="Yang Z."/>
            <person name="Spallek T."/>
            <person name="Conn C.E."/>
            <person name="Ichihashi Y."/>
            <person name="Cheong K."/>
            <person name="Cui S."/>
            <person name="Der J.P."/>
            <person name="Gundlach H."/>
            <person name="Jiao Y."/>
            <person name="Hori C."/>
            <person name="Ishida J.K."/>
            <person name="Kasahara H."/>
            <person name="Kiba T."/>
            <person name="Kim M.S."/>
            <person name="Koo N."/>
            <person name="Laohavisit A."/>
            <person name="Lee Y.H."/>
            <person name="Lumba S."/>
            <person name="McCourt P."/>
            <person name="Mortimer J.C."/>
            <person name="Mutuku J.M."/>
            <person name="Nomura T."/>
            <person name="Sasaki-Sekimoto Y."/>
            <person name="Seto Y."/>
            <person name="Wang Y."/>
            <person name="Wakatake T."/>
            <person name="Sakakibara H."/>
            <person name="Demura T."/>
            <person name="Yamaguchi S."/>
            <person name="Yoneyama K."/>
            <person name="Manabe R.I."/>
            <person name="Nelson D.C."/>
            <person name="Schulman A.H."/>
            <person name="Timko M.P."/>
            <person name="dePamphilis C.W."/>
            <person name="Choi D."/>
            <person name="Shirasu K."/>
        </authorList>
    </citation>
    <scope>NUCLEOTIDE SEQUENCE [LARGE SCALE GENOMIC DNA]</scope>
    <source>
        <strain evidence="4">cv. UVA1</strain>
    </source>
</reference>
<proteinExistence type="predicted"/>
<name>A0A5A7NW77_STRAF</name>